<evidence type="ECO:0000313" key="3">
    <source>
        <dbReference type="EMBL" id="MBB5218953.1"/>
    </source>
</evidence>
<organism evidence="3 5">
    <name type="scientific">Treponema rectale</name>
    <dbReference type="NCBI Taxonomy" id="744512"/>
    <lineage>
        <taxon>Bacteria</taxon>
        <taxon>Pseudomonadati</taxon>
        <taxon>Spirochaetota</taxon>
        <taxon>Spirochaetia</taxon>
        <taxon>Spirochaetales</taxon>
        <taxon>Treponemataceae</taxon>
        <taxon>Treponema</taxon>
    </lineage>
</organism>
<dbReference type="InterPro" id="IPR011990">
    <property type="entry name" value="TPR-like_helical_dom_sf"/>
</dbReference>
<reference evidence="3 5" key="2">
    <citation type="submission" date="2020-08" db="EMBL/GenBank/DDBJ databases">
        <title>Genomic Encyclopedia of Type Strains, Phase IV (KMG-IV): sequencing the most valuable type-strain genomes for metagenomic binning, comparative biology and taxonomic classification.</title>
        <authorList>
            <person name="Goeker M."/>
        </authorList>
    </citation>
    <scope>NUCLEOTIDE SEQUENCE [LARGE SCALE GENOMIC DNA]</scope>
    <source>
        <strain evidence="3 5">DSM 103679</strain>
    </source>
</reference>
<dbReference type="AlphaFoldDB" id="A0A840SHF4"/>
<sequence>MKFNKEKAAFLALCTCTASVLLSCGTTSTASPEPQVVSIPDKQKNKRTFFSSIDSKAMENAQIGSPASLKQTVSILHKSLESDYSENEKILIGICTTLMQIVWPSETITWEIPSYNMQNSYIGTIETAKRGVYDSGNSSGDFFSNVLPSLVLVTSESRNDYYDLARNSLNTALEQQPNSALVKYLLGILEIRTNNPQAAIQYLMEARKSAPSNYEIQYALLRANFLAKNYEQTLTLGEVLLEQYPQNVNVLALCSRSSYAMNDLSKAESYVVRVLLLEPENLDYVLLRARILMDKNDFIRASSLLDLYSTNNTSGREYLLLKAKLQRDWNKNYSAAGETIGKALSLYPDDAEVLLCAAQIASTSNSAINGMNAKQLTDLILTSDPDNSQALQIYIEEMVKQQKWQDAYNISLKLIARQNVSDEWLFRHVDICLALKKNTEASNLAVKMYTANESDENAQQAYIKVLIQTYQKNSALQLINKLLPKSNAKMKSFLYYERSFVHTNEDEVLNDLRSSLTSNPRNKDSLYRLYEIYYGKKDFRRAQYYLKQVVALDSSNAQLLQKNNELDLLLKK</sequence>
<evidence type="ECO:0000256" key="2">
    <source>
        <dbReference type="SAM" id="SignalP"/>
    </source>
</evidence>
<accession>A0A840SHF4</accession>
<dbReference type="SUPFAM" id="SSF81901">
    <property type="entry name" value="HCP-like"/>
    <property type="match status" value="1"/>
</dbReference>
<evidence type="ECO:0000256" key="1">
    <source>
        <dbReference type="ARBA" id="ARBA00022748"/>
    </source>
</evidence>
<feature type="signal peptide" evidence="2">
    <location>
        <begin position="1"/>
        <end position="30"/>
    </location>
</feature>
<dbReference type="GO" id="GO:0005886">
    <property type="term" value="C:plasma membrane"/>
    <property type="evidence" value="ECO:0007669"/>
    <property type="project" value="TreeGrafter"/>
</dbReference>
<dbReference type="PANTHER" id="PTHR47870:SF1">
    <property type="entry name" value="CYTOCHROME C-TYPE BIOGENESIS PROTEIN CCMH"/>
    <property type="match status" value="1"/>
</dbReference>
<dbReference type="GO" id="GO:0017004">
    <property type="term" value="P:cytochrome complex assembly"/>
    <property type="evidence" value="ECO:0007669"/>
    <property type="project" value="UniProtKB-KW"/>
</dbReference>
<dbReference type="Proteomes" id="UP000578697">
    <property type="component" value="Unassembled WGS sequence"/>
</dbReference>
<dbReference type="Pfam" id="PF13432">
    <property type="entry name" value="TPR_16"/>
    <property type="match status" value="1"/>
</dbReference>
<dbReference type="Gene3D" id="1.25.40.10">
    <property type="entry name" value="Tetratricopeptide repeat domain"/>
    <property type="match status" value="2"/>
</dbReference>
<reference evidence="4 6" key="1">
    <citation type="submission" date="2018-08" db="EMBL/GenBank/DDBJ databases">
        <title>The first complete genome of Treponema rectale (CHPAT), a commensal spirochete of the bovine rectum.</title>
        <authorList>
            <person name="Staton G.J."/>
            <person name="Clegg S.R."/>
            <person name="Carter S.D."/>
            <person name="Radford A.D."/>
            <person name="Darby A."/>
            <person name="Hall N."/>
            <person name="Birtles R.J."/>
            <person name="Evans N.J."/>
        </authorList>
    </citation>
    <scope>NUCLEOTIDE SEQUENCE [LARGE SCALE GENOMIC DNA]</scope>
    <source>
        <strain evidence="4 6">CHPA</strain>
    </source>
</reference>
<evidence type="ECO:0000313" key="5">
    <source>
        <dbReference type="Proteomes" id="UP000578697"/>
    </source>
</evidence>
<dbReference type="SUPFAM" id="SSF48452">
    <property type="entry name" value="TPR-like"/>
    <property type="match status" value="2"/>
</dbReference>
<name>A0A840SHF4_9SPIR</name>
<gene>
    <name evidence="4" type="ORF">DYE49_12025</name>
    <name evidence="3" type="ORF">HNP77_001322</name>
</gene>
<dbReference type="EMBL" id="JACHFR010000002">
    <property type="protein sequence ID" value="MBB5218953.1"/>
    <property type="molecule type" value="Genomic_DNA"/>
</dbReference>
<keyword evidence="1" id="KW-0201">Cytochrome c-type biogenesis</keyword>
<keyword evidence="2" id="KW-0732">Signal</keyword>
<evidence type="ECO:0000313" key="4">
    <source>
        <dbReference type="EMBL" id="QOS41136.1"/>
    </source>
</evidence>
<evidence type="ECO:0000313" key="6">
    <source>
        <dbReference type="Proteomes" id="UP000593591"/>
    </source>
</evidence>
<proteinExistence type="predicted"/>
<dbReference type="PROSITE" id="PS51257">
    <property type="entry name" value="PROKAR_LIPOPROTEIN"/>
    <property type="match status" value="1"/>
</dbReference>
<feature type="chain" id="PRO_5036240837" evidence="2">
    <location>
        <begin position="31"/>
        <end position="572"/>
    </location>
</feature>
<dbReference type="RefSeq" id="WP_184652391.1">
    <property type="nucleotide sequence ID" value="NZ_JACHFR010000002.1"/>
</dbReference>
<dbReference type="EMBL" id="CP031517">
    <property type="protein sequence ID" value="QOS41136.1"/>
    <property type="molecule type" value="Genomic_DNA"/>
</dbReference>
<keyword evidence="5" id="KW-1185">Reference proteome</keyword>
<dbReference type="InterPro" id="IPR051263">
    <property type="entry name" value="C-type_cytochrome_biogenesis"/>
</dbReference>
<dbReference type="KEGG" id="trc:DYE49_12025"/>
<protein>
    <submittedName>
        <fullName evidence="3">Cytochrome c-type biogenesis protein CcmH/NrfG</fullName>
    </submittedName>
</protein>
<dbReference type="PANTHER" id="PTHR47870">
    <property type="entry name" value="CYTOCHROME C-TYPE BIOGENESIS PROTEIN CCMH"/>
    <property type="match status" value="1"/>
</dbReference>
<dbReference type="Proteomes" id="UP000593591">
    <property type="component" value="Chromosome"/>
</dbReference>